<organism evidence="8 9">
    <name type="scientific">Enterococcus faecalis</name>
    <name type="common">Streptococcus faecalis</name>
    <dbReference type="NCBI Taxonomy" id="1351"/>
    <lineage>
        <taxon>Bacteria</taxon>
        <taxon>Bacillati</taxon>
        <taxon>Bacillota</taxon>
        <taxon>Bacilli</taxon>
        <taxon>Lactobacillales</taxon>
        <taxon>Enterococcaceae</taxon>
        <taxon>Enterococcus</taxon>
    </lineage>
</organism>
<dbReference type="EMBL" id="WVTJ01000003">
    <property type="protein sequence ID" value="MXS51677.1"/>
    <property type="molecule type" value="Genomic_DNA"/>
</dbReference>
<name>A0AAP6V5F2_ENTFL</name>
<dbReference type="GO" id="GO:0006515">
    <property type="term" value="P:protein quality control for misfolded or incompletely synthesized proteins"/>
    <property type="evidence" value="ECO:0007669"/>
    <property type="project" value="TreeGrafter"/>
</dbReference>
<dbReference type="SUPFAM" id="SSF52096">
    <property type="entry name" value="ClpP/crotonase"/>
    <property type="match status" value="1"/>
</dbReference>
<sequence>MKKIQLKGDVVSDNVGKLFDWYDLDSIYPGNVKRSLEAAGSEDVEITLTTNGGSVFAGQEIYDIIKNHEGKTTVKLSGLVASIGTLITCAFDEVLVSPVSTFMIHNPTLADVSGEKKDMEKAAQLLTTVENSLLDAYVAKTGLDKEGLADLMAKETFMTAQEVIDYGFADGMVEDSESELLLVAGFESLANSSFIKKLQNMKDKEERDLAEAKLRFLRFKEDKK</sequence>
<evidence type="ECO:0000256" key="4">
    <source>
        <dbReference type="ARBA" id="ARBA00022801"/>
    </source>
</evidence>
<dbReference type="CDD" id="cd07016">
    <property type="entry name" value="S14_ClpP_1"/>
    <property type="match status" value="1"/>
</dbReference>
<dbReference type="Gene3D" id="3.90.226.10">
    <property type="entry name" value="2-enoyl-CoA Hydratase, Chain A, domain 1"/>
    <property type="match status" value="1"/>
</dbReference>
<evidence type="ECO:0000313" key="8">
    <source>
        <dbReference type="EMBL" id="MXS51677.1"/>
    </source>
</evidence>
<gene>
    <name evidence="8" type="ORF">GTI81_02895</name>
</gene>
<evidence type="ECO:0000256" key="1">
    <source>
        <dbReference type="ARBA" id="ARBA00007039"/>
    </source>
</evidence>
<evidence type="ECO:0000256" key="3">
    <source>
        <dbReference type="ARBA" id="ARBA00022670"/>
    </source>
</evidence>
<comment type="similarity">
    <text evidence="1 6">Belongs to the peptidase S14 family.</text>
</comment>
<dbReference type="GO" id="GO:0004176">
    <property type="term" value="F:ATP-dependent peptidase activity"/>
    <property type="evidence" value="ECO:0007669"/>
    <property type="project" value="InterPro"/>
</dbReference>
<dbReference type="GO" id="GO:0004252">
    <property type="term" value="F:serine-type endopeptidase activity"/>
    <property type="evidence" value="ECO:0007669"/>
    <property type="project" value="InterPro"/>
</dbReference>
<proteinExistence type="inferred from homology"/>
<accession>A0AAP6V5F2</accession>
<evidence type="ECO:0000256" key="2">
    <source>
        <dbReference type="ARBA" id="ARBA00022490"/>
    </source>
</evidence>
<dbReference type="PANTHER" id="PTHR10381:SF70">
    <property type="entry name" value="ATP-DEPENDENT CLP PROTEASE PROTEOLYTIC SUBUNIT"/>
    <property type="match status" value="1"/>
</dbReference>
<dbReference type="PRINTS" id="PR00127">
    <property type="entry name" value="CLPPROTEASEP"/>
</dbReference>
<dbReference type="NCBIfam" id="NF045542">
    <property type="entry name" value="Clp_rel_HeadMat"/>
    <property type="match status" value="1"/>
</dbReference>
<dbReference type="AlphaFoldDB" id="A0AAP6V5F2"/>
<dbReference type="InterPro" id="IPR001907">
    <property type="entry name" value="ClpP"/>
</dbReference>
<dbReference type="InterPro" id="IPR023562">
    <property type="entry name" value="ClpP/TepA"/>
</dbReference>
<dbReference type="Pfam" id="PF00574">
    <property type="entry name" value="CLP_protease"/>
    <property type="match status" value="1"/>
</dbReference>
<dbReference type="PANTHER" id="PTHR10381">
    <property type="entry name" value="ATP-DEPENDENT CLP PROTEASE PROTEOLYTIC SUBUNIT"/>
    <property type="match status" value="1"/>
</dbReference>
<dbReference type="InterPro" id="IPR029045">
    <property type="entry name" value="ClpP/crotonase-like_dom_sf"/>
</dbReference>
<keyword evidence="5" id="KW-0720">Serine protease</keyword>
<evidence type="ECO:0000256" key="5">
    <source>
        <dbReference type="ARBA" id="ARBA00022825"/>
    </source>
</evidence>
<reference evidence="8 9" key="1">
    <citation type="submission" date="2019-04" db="EMBL/GenBank/DDBJ databases">
        <title>Step-wise assembly of the neonatal virome modulated by breast feeding.</title>
        <authorList>
            <person name="Liang G."/>
            <person name="Bushman F."/>
        </authorList>
    </citation>
    <scope>NUCLEOTIDE SEQUENCE [LARGE SCALE GENOMIC DNA]</scope>
    <source>
        <strain evidence="8 9">E3754</strain>
    </source>
</reference>
<evidence type="ECO:0000313" key="9">
    <source>
        <dbReference type="Proteomes" id="UP000429730"/>
    </source>
</evidence>
<dbReference type="GO" id="GO:0009368">
    <property type="term" value="C:endopeptidase Clp complex"/>
    <property type="evidence" value="ECO:0007669"/>
    <property type="project" value="TreeGrafter"/>
</dbReference>
<keyword evidence="3" id="KW-0645">Protease</keyword>
<keyword evidence="4" id="KW-0378">Hydrolase</keyword>
<evidence type="ECO:0000256" key="6">
    <source>
        <dbReference type="RuleBase" id="RU003567"/>
    </source>
</evidence>
<keyword evidence="7" id="KW-0175">Coiled coil</keyword>
<dbReference type="Proteomes" id="UP000429730">
    <property type="component" value="Unassembled WGS sequence"/>
</dbReference>
<dbReference type="GO" id="GO:0051117">
    <property type="term" value="F:ATPase binding"/>
    <property type="evidence" value="ECO:0007669"/>
    <property type="project" value="TreeGrafter"/>
</dbReference>
<comment type="caution">
    <text evidence="8">The sequence shown here is derived from an EMBL/GenBank/DDBJ whole genome shotgun (WGS) entry which is preliminary data.</text>
</comment>
<protein>
    <recommendedName>
        <fullName evidence="6">ATP-dependent Clp protease proteolytic subunit</fullName>
    </recommendedName>
</protein>
<evidence type="ECO:0000256" key="7">
    <source>
        <dbReference type="SAM" id="Coils"/>
    </source>
</evidence>
<feature type="coiled-coil region" evidence="7">
    <location>
        <begin position="195"/>
        <end position="222"/>
    </location>
</feature>
<keyword evidence="2" id="KW-0963">Cytoplasm</keyword>
<dbReference type="RefSeq" id="WP_160808203.1">
    <property type="nucleotide sequence ID" value="NZ_CP197307.1"/>
</dbReference>